<proteinExistence type="predicted"/>
<organism evidence="1 2">
    <name type="scientific">Spartinivicinus poritis</name>
    <dbReference type="NCBI Taxonomy" id="2994640"/>
    <lineage>
        <taxon>Bacteria</taxon>
        <taxon>Pseudomonadati</taxon>
        <taxon>Pseudomonadota</taxon>
        <taxon>Gammaproteobacteria</taxon>
        <taxon>Oceanospirillales</taxon>
        <taxon>Zooshikellaceae</taxon>
        <taxon>Spartinivicinus</taxon>
    </lineage>
</organism>
<dbReference type="SUPFAM" id="SSF56219">
    <property type="entry name" value="DNase I-like"/>
    <property type="match status" value="1"/>
</dbReference>
<comment type="caution">
    <text evidence="1">The sequence shown here is derived from an EMBL/GenBank/DDBJ whole genome shotgun (WGS) entry which is preliminary data.</text>
</comment>
<dbReference type="EMBL" id="JAPMOU010000035">
    <property type="protein sequence ID" value="MDE1464445.1"/>
    <property type="molecule type" value="Genomic_DNA"/>
</dbReference>
<sequence>MYTTSVQNNFHHQSVGLNSSQNGVFQQAQAQHTAREPSQSPIKPVSQIDGAFRKQLEAATGPTRVGANAVIATQLDHLERVSKPSVISDHLPAVFQLSTSKGNLTASVASWNMLAEVHKNNNYENVAIDESTQALFNQGKLEYFSGRNNELSKAWLFSDLATEMANSTQFSQPKVLSSFYKGEMVGQQAFLKFLENEYKNADHAVLKPTRQHSAEEQIAHRTAAREAIISEMISSGSEGKSSIREDFYTTAVTTLKLYNTLNHGSISWANRKNTLENNQALLQKLAQNQVLTIQECTEPKWFVDQLNSKDSSKQFKFIDHKVGASSKNNDHCVVIYDSNKWQVKDTESDVQKFHLGRNKPAILLRLTEKTSLHNASKPLETMVIGSVHYPGGNDGKNHLTTVNEKLVALSVEENENIFVAGDFNQSKETLADKVNQLAGNYNENSEVNTNMLFSSFNVIEPASTGGTMAGPDWGREHEGEIIDIAFSNMNVSGSVVDMKYFV</sequence>
<dbReference type="InterPro" id="IPR036691">
    <property type="entry name" value="Endo/exonu/phosph_ase_sf"/>
</dbReference>
<evidence type="ECO:0008006" key="3">
    <source>
        <dbReference type="Google" id="ProtNLM"/>
    </source>
</evidence>
<reference evidence="1 2" key="1">
    <citation type="submission" date="2022-11" db="EMBL/GenBank/DDBJ databases">
        <title>Spartinivicinus poritis sp. nov., isolated from scleractinian coral Porites lutea.</title>
        <authorList>
            <person name="Zhang G."/>
            <person name="Cai L."/>
            <person name="Wei Q."/>
        </authorList>
    </citation>
    <scope>NUCLEOTIDE SEQUENCE [LARGE SCALE GENOMIC DNA]</scope>
    <source>
        <strain evidence="1 2">A2-2</strain>
    </source>
</reference>
<evidence type="ECO:0000313" key="2">
    <source>
        <dbReference type="Proteomes" id="UP001528823"/>
    </source>
</evidence>
<accession>A0ABT5UE28</accession>
<gene>
    <name evidence="1" type="ORF">ORQ98_21010</name>
</gene>
<dbReference type="RefSeq" id="WP_274690771.1">
    <property type="nucleotide sequence ID" value="NZ_JAPMOU010000035.1"/>
</dbReference>
<keyword evidence="2" id="KW-1185">Reference proteome</keyword>
<protein>
    <recommendedName>
        <fullName evidence="3">Endonuclease/exonuclease/phosphatase domain-containing protein</fullName>
    </recommendedName>
</protein>
<dbReference type="Gene3D" id="3.60.10.10">
    <property type="entry name" value="Endonuclease/exonuclease/phosphatase"/>
    <property type="match status" value="1"/>
</dbReference>
<name>A0ABT5UE28_9GAMM</name>
<evidence type="ECO:0000313" key="1">
    <source>
        <dbReference type="EMBL" id="MDE1464445.1"/>
    </source>
</evidence>
<dbReference type="Proteomes" id="UP001528823">
    <property type="component" value="Unassembled WGS sequence"/>
</dbReference>